<accession>A0A8S1KPR8</accession>
<feature type="transmembrane region" description="Helical" evidence="1">
    <location>
        <begin position="127"/>
        <end position="143"/>
    </location>
</feature>
<dbReference type="EMBL" id="CAJJDN010000011">
    <property type="protein sequence ID" value="CAD8057268.1"/>
    <property type="molecule type" value="Genomic_DNA"/>
</dbReference>
<dbReference type="Proteomes" id="UP000692954">
    <property type="component" value="Unassembled WGS sequence"/>
</dbReference>
<sequence>MKTTLLQNILQIKGSSNGLKIHTPTQILLQLNQPPKGFYNPEFYSKNKKEIFLYESIEEKMKYQYLNPESNFDIDNSNDLYTFDLGRSFLVQLNLKLLLQEIKQLLDQSDIFRIQIMIQQVVITKEILKILLIIFQILMVFHLKTQFKWINMNFYQERNLILLRLKKSFANHLIYQFLLQRLQMMMDYQYIQFQNLFLIKDLSESKNPCQIQQVAHDLGKHIEPLYTQATANDVGHLTLCMKIKNGKKELNNIMHIVLLVVEFQMVVNNLKFVLLEVWVHCIFKIQIKTKKKKCLSIKKYTNWEFLEKIFQQIYNIPSDAYPFYINKYMNHEKSFSFYELLGNEEKYFVCKSPYHNMPTIYTNMPWNILMGKVHEFLFQKKFIAFSYIASLPQKPLLLQNLEQAQRIHYDDEINLQALPRQLKIKRQEAYGWGV</sequence>
<dbReference type="AlphaFoldDB" id="A0A8S1KPR8"/>
<organism evidence="2 3">
    <name type="scientific">Paramecium sonneborni</name>
    <dbReference type="NCBI Taxonomy" id="65129"/>
    <lineage>
        <taxon>Eukaryota</taxon>
        <taxon>Sar</taxon>
        <taxon>Alveolata</taxon>
        <taxon>Ciliophora</taxon>
        <taxon>Intramacronucleata</taxon>
        <taxon>Oligohymenophorea</taxon>
        <taxon>Peniculida</taxon>
        <taxon>Parameciidae</taxon>
        <taxon>Paramecium</taxon>
    </lineage>
</organism>
<evidence type="ECO:0000256" key="1">
    <source>
        <dbReference type="SAM" id="Phobius"/>
    </source>
</evidence>
<evidence type="ECO:0000313" key="2">
    <source>
        <dbReference type="EMBL" id="CAD8057268.1"/>
    </source>
</evidence>
<reference evidence="2" key="1">
    <citation type="submission" date="2021-01" db="EMBL/GenBank/DDBJ databases">
        <authorList>
            <consortium name="Genoscope - CEA"/>
            <person name="William W."/>
        </authorList>
    </citation>
    <scope>NUCLEOTIDE SEQUENCE</scope>
</reference>
<keyword evidence="3" id="KW-1185">Reference proteome</keyword>
<gene>
    <name evidence="2" type="ORF">PSON_ATCC_30995.1.T0110094</name>
</gene>
<proteinExistence type="predicted"/>
<keyword evidence="1" id="KW-0472">Membrane</keyword>
<keyword evidence="1" id="KW-1133">Transmembrane helix</keyword>
<name>A0A8S1KPR8_9CILI</name>
<protein>
    <submittedName>
        <fullName evidence="2">Uncharacterized protein</fullName>
    </submittedName>
</protein>
<keyword evidence="1" id="KW-0812">Transmembrane</keyword>
<comment type="caution">
    <text evidence="2">The sequence shown here is derived from an EMBL/GenBank/DDBJ whole genome shotgun (WGS) entry which is preliminary data.</text>
</comment>
<evidence type="ECO:0000313" key="3">
    <source>
        <dbReference type="Proteomes" id="UP000692954"/>
    </source>
</evidence>